<feature type="transmembrane region" description="Helical" evidence="1">
    <location>
        <begin position="52"/>
        <end position="73"/>
    </location>
</feature>
<organism evidence="3 4">
    <name type="scientific">Emticicia soli</name>
    <dbReference type="NCBI Taxonomy" id="2027878"/>
    <lineage>
        <taxon>Bacteria</taxon>
        <taxon>Pseudomonadati</taxon>
        <taxon>Bacteroidota</taxon>
        <taxon>Cytophagia</taxon>
        <taxon>Cytophagales</taxon>
        <taxon>Leadbetterellaceae</taxon>
        <taxon>Emticicia</taxon>
    </lineage>
</organism>
<feature type="transmembrane region" description="Helical" evidence="1">
    <location>
        <begin position="85"/>
        <end position="105"/>
    </location>
</feature>
<comment type="caution">
    <text evidence="3">The sequence shown here is derived from an EMBL/GenBank/DDBJ whole genome shotgun (WGS) entry which is preliminary data.</text>
</comment>
<dbReference type="Pfam" id="PF13962">
    <property type="entry name" value="PGG"/>
    <property type="match status" value="1"/>
</dbReference>
<keyword evidence="4" id="KW-1185">Reference proteome</keyword>
<dbReference type="EMBL" id="JBHULC010000004">
    <property type="protein sequence ID" value="MFD2520006.1"/>
    <property type="molecule type" value="Genomic_DNA"/>
</dbReference>
<dbReference type="RefSeq" id="WP_340235415.1">
    <property type="nucleotide sequence ID" value="NZ_JBBEWC010000004.1"/>
</dbReference>
<evidence type="ECO:0000313" key="4">
    <source>
        <dbReference type="Proteomes" id="UP001597510"/>
    </source>
</evidence>
<feature type="domain" description="PGG" evidence="2">
    <location>
        <begin position="19"/>
        <end position="105"/>
    </location>
</feature>
<evidence type="ECO:0000313" key="3">
    <source>
        <dbReference type="EMBL" id="MFD2520006.1"/>
    </source>
</evidence>
<feature type="transmembrane region" description="Helical" evidence="1">
    <location>
        <begin position="6"/>
        <end position="31"/>
    </location>
</feature>
<keyword evidence="1" id="KW-0812">Transmembrane</keyword>
<keyword evidence="1" id="KW-1133">Transmembrane helix</keyword>
<protein>
    <recommendedName>
        <fullName evidence="2">PGG domain-containing protein</fullName>
    </recommendedName>
</protein>
<sequence length="132" mass="15767">MALYTQIIWLFVLAIPISCVAWTVTHEEIFAEPREYCKKQSQKAKRLLQRKFFYIFTCEYCFSFYVSILFIIITDFQLLFTDWRGYVIAVFSLVWVANIYMSLFFNIRIGIKKEGLEAKVKEKELDEIKKTS</sequence>
<reference evidence="4" key="1">
    <citation type="journal article" date="2019" name="Int. J. Syst. Evol. Microbiol.">
        <title>The Global Catalogue of Microorganisms (GCM) 10K type strain sequencing project: providing services to taxonomists for standard genome sequencing and annotation.</title>
        <authorList>
            <consortium name="The Broad Institute Genomics Platform"/>
            <consortium name="The Broad Institute Genome Sequencing Center for Infectious Disease"/>
            <person name="Wu L."/>
            <person name="Ma J."/>
        </authorList>
    </citation>
    <scope>NUCLEOTIDE SEQUENCE [LARGE SCALE GENOMIC DNA]</scope>
    <source>
        <strain evidence="4">KCTC 52344</strain>
    </source>
</reference>
<proteinExistence type="predicted"/>
<name>A0ABW5J2K7_9BACT</name>
<evidence type="ECO:0000256" key="1">
    <source>
        <dbReference type="SAM" id="Phobius"/>
    </source>
</evidence>
<gene>
    <name evidence="3" type="ORF">ACFSR2_03860</name>
</gene>
<dbReference type="InterPro" id="IPR026961">
    <property type="entry name" value="PGG_dom"/>
</dbReference>
<evidence type="ECO:0000259" key="2">
    <source>
        <dbReference type="Pfam" id="PF13962"/>
    </source>
</evidence>
<accession>A0ABW5J2K7</accession>
<dbReference type="Proteomes" id="UP001597510">
    <property type="component" value="Unassembled WGS sequence"/>
</dbReference>
<keyword evidence="1" id="KW-0472">Membrane</keyword>